<reference evidence="1 2" key="1">
    <citation type="submission" date="2019-01" db="EMBL/GenBank/DDBJ databases">
        <authorList>
            <person name="Chen W.-M."/>
        </authorList>
    </citation>
    <scope>NUCLEOTIDE SEQUENCE [LARGE SCALE GENOMIC DNA]</scope>
    <source>
        <strain evidence="1 2">KYPY4</strain>
    </source>
</reference>
<protein>
    <recommendedName>
        <fullName evidence="3">Fe2OG dioxygenase domain-containing protein</fullName>
    </recommendedName>
</protein>
<dbReference type="InterPro" id="IPR012668">
    <property type="entry name" value="CHP02466"/>
</dbReference>
<sequence>MNPGLQLLWPTPLGVHRHAQAEALNPLLVRIFGALRATQLHARGQAPGAAFFASDDDLLTRVQLPEWQAFVRFIVASLRDTVSAANAQAWPVGGLDLQVALEGLWFQTSRGGAFHDVHTHGNCSWSGVYCVQVDDEAQRTAHPVYGAMNGVTRFYGPPFATLGGAHVDLGNAYLQPPHVDVAPVPGQLLIFPSWLAHQALPYDGERERVIVSFNASVHAARGGDRLHGYSAA</sequence>
<comment type="caution">
    <text evidence="1">The sequence shown here is derived from an EMBL/GenBank/DDBJ whole genome shotgun (WGS) entry which is preliminary data.</text>
</comment>
<dbReference type="EMBL" id="SACR01000002">
    <property type="protein sequence ID" value="RVU47653.1"/>
    <property type="molecule type" value="Genomic_DNA"/>
</dbReference>
<organism evidence="1 2">
    <name type="scientific">Rubrivivax rivuli</name>
    <dbReference type="NCBI Taxonomy" id="1862385"/>
    <lineage>
        <taxon>Bacteria</taxon>
        <taxon>Pseudomonadati</taxon>
        <taxon>Pseudomonadota</taxon>
        <taxon>Betaproteobacteria</taxon>
        <taxon>Burkholderiales</taxon>
        <taxon>Sphaerotilaceae</taxon>
        <taxon>Rubrivivax</taxon>
    </lineage>
</organism>
<evidence type="ECO:0000313" key="2">
    <source>
        <dbReference type="Proteomes" id="UP000285575"/>
    </source>
</evidence>
<keyword evidence="2" id="KW-1185">Reference proteome</keyword>
<accession>A0A437RLH1</accession>
<dbReference type="Pfam" id="PF13759">
    <property type="entry name" value="2OG-FeII_Oxy_5"/>
    <property type="match status" value="1"/>
</dbReference>
<name>A0A437RLH1_9BURK</name>
<dbReference type="AlphaFoldDB" id="A0A437RLH1"/>
<evidence type="ECO:0000313" key="1">
    <source>
        <dbReference type="EMBL" id="RVU47653.1"/>
    </source>
</evidence>
<proteinExistence type="predicted"/>
<dbReference type="Gene3D" id="2.60.120.620">
    <property type="entry name" value="q2cbj1_9rhob like domain"/>
    <property type="match status" value="1"/>
</dbReference>
<dbReference type="RefSeq" id="WP_128228115.1">
    <property type="nucleotide sequence ID" value="NZ_SACR01000002.1"/>
</dbReference>
<gene>
    <name evidence="1" type="ORF">EOE66_07950</name>
</gene>
<evidence type="ECO:0008006" key="3">
    <source>
        <dbReference type="Google" id="ProtNLM"/>
    </source>
</evidence>
<dbReference type="OrthoDB" id="549777at2"/>
<dbReference type="Proteomes" id="UP000285575">
    <property type="component" value="Unassembled WGS sequence"/>
</dbReference>